<dbReference type="PROSITE" id="PS50128">
    <property type="entry name" value="SURP"/>
    <property type="match status" value="1"/>
</dbReference>
<reference evidence="10" key="1">
    <citation type="submission" date="2011-12" db="EMBL/GenBank/DDBJ databases">
        <authorList>
            <consortium name="The Broad Institute Genome Sequencing Platform"/>
            <person name="Russ C."/>
            <person name="Tyler B."/>
            <person name="Panabieres F."/>
            <person name="Shan W."/>
            <person name="Tripathy S."/>
            <person name="Grunwald N."/>
            <person name="Machado M."/>
            <person name="Young S.K."/>
            <person name="Zeng Q."/>
            <person name="Gargeya S."/>
            <person name="Fitzgerald M."/>
            <person name="Haas B."/>
            <person name="Abouelleil A."/>
            <person name="Alvarado L."/>
            <person name="Arachchi H.M."/>
            <person name="Berlin A."/>
            <person name="Chapman S.B."/>
            <person name="Gearin G."/>
            <person name="Goldberg J."/>
            <person name="Griggs A."/>
            <person name="Gujja S."/>
            <person name="Hansen M."/>
            <person name="Heiman D."/>
            <person name="Howarth C."/>
            <person name="Larimer J."/>
            <person name="Lui A."/>
            <person name="MacDonald P.J.P."/>
            <person name="McCowen C."/>
            <person name="Montmayeur A."/>
            <person name="Murphy C."/>
            <person name="Neiman D."/>
            <person name="Pearson M."/>
            <person name="Priest M."/>
            <person name="Roberts A."/>
            <person name="Saif S."/>
            <person name="Shea T."/>
            <person name="Sisk P."/>
            <person name="Stolte C."/>
            <person name="Sykes S."/>
            <person name="Wortman J."/>
            <person name="Nusbaum C."/>
            <person name="Birren B."/>
        </authorList>
    </citation>
    <scope>NUCLEOTIDE SEQUENCE [LARGE SCALE GENOMIC DNA]</scope>
    <source>
        <strain evidence="10">INRA-310</strain>
    </source>
</reference>
<dbReference type="SUPFAM" id="SSF109905">
    <property type="entry name" value="Surp module (SWAP domain)"/>
    <property type="match status" value="1"/>
</dbReference>
<dbReference type="GO" id="GO:0000395">
    <property type="term" value="P:mRNA 5'-splice site recognition"/>
    <property type="evidence" value="ECO:0007669"/>
    <property type="project" value="TreeGrafter"/>
</dbReference>
<dbReference type="OMA" id="KYGINHE"/>
<dbReference type="OrthoDB" id="5836667at2759"/>
<dbReference type="InterPro" id="IPR035967">
    <property type="entry name" value="SWAP/Surp_sf"/>
</dbReference>
<dbReference type="Pfam" id="PF01805">
    <property type="entry name" value="Surp"/>
    <property type="match status" value="1"/>
</dbReference>
<feature type="domain" description="SURP motif" evidence="8">
    <location>
        <begin position="169"/>
        <end position="211"/>
    </location>
</feature>
<dbReference type="VEuPathDB" id="FungiDB:PPTG_03925"/>
<evidence type="ECO:0000256" key="5">
    <source>
        <dbReference type="ARBA" id="ARBA00023163"/>
    </source>
</evidence>
<evidence type="ECO:0000256" key="7">
    <source>
        <dbReference type="SAM" id="MobiDB-lite"/>
    </source>
</evidence>
<dbReference type="GeneID" id="20174052"/>
<reference evidence="9 10" key="2">
    <citation type="submission" date="2013-11" db="EMBL/GenBank/DDBJ databases">
        <title>The Genome Sequence of Phytophthora parasitica INRA-310.</title>
        <authorList>
            <consortium name="The Broad Institute Genomics Platform"/>
            <person name="Russ C."/>
            <person name="Tyler B."/>
            <person name="Panabieres F."/>
            <person name="Shan W."/>
            <person name="Tripathy S."/>
            <person name="Grunwald N."/>
            <person name="Machado M."/>
            <person name="Johnson C.S."/>
            <person name="Arredondo F."/>
            <person name="Hong C."/>
            <person name="Coffey M."/>
            <person name="Young S.K."/>
            <person name="Zeng Q."/>
            <person name="Gargeya S."/>
            <person name="Fitzgerald M."/>
            <person name="Abouelleil A."/>
            <person name="Alvarado L."/>
            <person name="Chapman S.B."/>
            <person name="Gainer-Dewar J."/>
            <person name="Goldberg J."/>
            <person name="Griggs A."/>
            <person name="Gujja S."/>
            <person name="Hansen M."/>
            <person name="Howarth C."/>
            <person name="Imamovic A."/>
            <person name="Ireland A."/>
            <person name="Larimer J."/>
            <person name="McCowan C."/>
            <person name="Murphy C."/>
            <person name="Pearson M."/>
            <person name="Poon T.W."/>
            <person name="Priest M."/>
            <person name="Roberts A."/>
            <person name="Saif S."/>
            <person name="Shea T."/>
            <person name="Sykes S."/>
            <person name="Wortman J."/>
            <person name="Nusbaum C."/>
            <person name="Birren B."/>
        </authorList>
    </citation>
    <scope>NUCLEOTIDE SEQUENCE [LARGE SCALE GENOMIC DNA]</scope>
    <source>
        <strain evidence="9 10">INRA-310</strain>
    </source>
</reference>
<dbReference type="Proteomes" id="UP000018817">
    <property type="component" value="Unassembled WGS sequence"/>
</dbReference>
<dbReference type="AlphaFoldDB" id="W2R194"/>
<dbReference type="RefSeq" id="XP_008895960.1">
    <property type="nucleotide sequence ID" value="XM_008897712.1"/>
</dbReference>
<keyword evidence="4" id="KW-0805">Transcription regulation</keyword>
<dbReference type="InterPro" id="IPR000061">
    <property type="entry name" value="Surp"/>
</dbReference>
<gene>
    <name evidence="9" type="ORF">PPTG_03925</name>
</gene>
<proteinExistence type="predicted"/>
<dbReference type="InterPro" id="IPR019147">
    <property type="entry name" value="SWAP_N_domain"/>
</dbReference>
<evidence type="ECO:0000256" key="4">
    <source>
        <dbReference type="ARBA" id="ARBA00023015"/>
    </source>
</evidence>
<evidence type="ECO:0000256" key="1">
    <source>
        <dbReference type="ARBA" id="ARBA00022664"/>
    </source>
</evidence>
<evidence type="ECO:0000259" key="8">
    <source>
        <dbReference type="PROSITE" id="PS50128"/>
    </source>
</evidence>
<accession>W2R194</accession>
<evidence type="ECO:0000256" key="2">
    <source>
        <dbReference type="ARBA" id="ARBA00022737"/>
    </source>
</evidence>
<feature type="compositionally biased region" description="Basic and acidic residues" evidence="7">
    <location>
        <begin position="246"/>
        <end position="263"/>
    </location>
</feature>
<evidence type="ECO:0000256" key="6">
    <source>
        <dbReference type="ARBA" id="ARBA00023187"/>
    </source>
</evidence>
<evidence type="ECO:0000313" key="10">
    <source>
        <dbReference type="Proteomes" id="UP000018817"/>
    </source>
</evidence>
<dbReference type="InterPro" id="IPR040397">
    <property type="entry name" value="SWAP"/>
</dbReference>
<dbReference type="EMBL" id="KI669566">
    <property type="protein sequence ID" value="ETN18265.1"/>
    <property type="molecule type" value="Genomic_DNA"/>
</dbReference>
<dbReference type="Pfam" id="PF09750">
    <property type="entry name" value="DRY_EERY"/>
    <property type="match status" value="1"/>
</dbReference>
<dbReference type="PANTHER" id="PTHR13161">
    <property type="entry name" value="SPLICING FACTOR SUPPRESSOR OF WHITE APRICOT"/>
    <property type="match status" value="1"/>
</dbReference>
<keyword evidence="6" id="KW-0508">mRNA splicing</keyword>
<dbReference type="PANTHER" id="PTHR13161:SF15">
    <property type="entry name" value="SPLICING FACTOR, SUPPRESSOR OF WHITE-APRICOT HOMOLOG"/>
    <property type="match status" value="1"/>
</dbReference>
<protein>
    <recommendedName>
        <fullName evidence="8">SURP motif domain-containing protein</fullName>
    </recommendedName>
</protein>
<keyword evidence="1" id="KW-0507">mRNA processing</keyword>
<name>W2R194_PHYN3</name>
<keyword evidence="3" id="KW-0694">RNA-binding</keyword>
<feature type="region of interest" description="Disordered" evidence="7">
    <location>
        <begin position="235"/>
        <end position="271"/>
    </location>
</feature>
<keyword evidence="5" id="KW-0804">Transcription</keyword>
<keyword evidence="2" id="KW-0677">Repeat</keyword>
<dbReference type="SMART" id="SM01141">
    <property type="entry name" value="DRY_EERY"/>
    <property type="match status" value="1"/>
</dbReference>
<sequence>MAEEQVDDTSSGGDVLSLGVRGYSCQIFDEPETAWKLHQESHLIPWRGESDGDLRVDRFDARNLLEDRSLFRQLKKRKRVEPGGRMPELKVEGAGEGEEETEQQILHRLRFGDYAVEFPPSEETFATENKFPYQYAEDESDEESDGEAFDPLWEVPEQLVMPKTKKLHAIIEATANKVRGHPQLEVMLKVKLGDNKKFRFLDASHALHAYYCFLRDENPQPTSKKSAVKVSLLGDEYTDSDDEAEDSTKYGINHEDDTHEQRQQKMSRHHQ</sequence>
<dbReference type="Gene3D" id="1.10.10.790">
    <property type="entry name" value="Surp module"/>
    <property type="match status" value="1"/>
</dbReference>
<feature type="compositionally biased region" description="Acidic residues" evidence="7">
    <location>
        <begin position="236"/>
        <end position="245"/>
    </location>
</feature>
<evidence type="ECO:0000256" key="3">
    <source>
        <dbReference type="ARBA" id="ARBA00022884"/>
    </source>
</evidence>
<evidence type="ECO:0000313" key="9">
    <source>
        <dbReference type="EMBL" id="ETN18265.1"/>
    </source>
</evidence>
<dbReference type="GO" id="GO:0003723">
    <property type="term" value="F:RNA binding"/>
    <property type="evidence" value="ECO:0007669"/>
    <property type="project" value="UniProtKB-KW"/>
</dbReference>
<organism evidence="9 10">
    <name type="scientific">Phytophthora nicotianae (strain INRA-310)</name>
    <name type="common">Phytophthora parasitica</name>
    <dbReference type="NCBI Taxonomy" id="761204"/>
    <lineage>
        <taxon>Eukaryota</taxon>
        <taxon>Sar</taxon>
        <taxon>Stramenopiles</taxon>
        <taxon>Oomycota</taxon>
        <taxon>Peronosporomycetes</taxon>
        <taxon>Peronosporales</taxon>
        <taxon>Peronosporaceae</taxon>
        <taxon>Phytophthora</taxon>
    </lineage>
</organism>